<evidence type="ECO:0000256" key="2">
    <source>
        <dbReference type="ARBA" id="ARBA00022448"/>
    </source>
</evidence>
<dbReference type="AlphaFoldDB" id="A0A936TBP9"/>
<organism evidence="9 10">
    <name type="scientific">Candidatus Neomicrothrix subdominans</name>
    <dbReference type="NCBI Taxonomy" id="2954438"/>
    <lineage>
        <taxon>Bacteria</taxon>
        <taxon>Bacillati</taxon>
        <taxon>Actinomycetota</taxon>
        <taxon>Acidimicrobiia</taxon>
        <taxon>Acidimicrobiales</taxon>
        <taxon>Microthrixaceae</taxon>
        <taxon>Candidatus Neomicrothrix</taxon>
    </lineage>
</organism>
<evidence type="ECO:0000256" key="7">
    <source>
        <dbReference type="SAM" id="Phobius"/>
    </source>
</evidence>
<sequence length="541" mass="55406">MPVTPPGAARGASATSYGRPVPGPITNKVLQRNVLIAVCTALMAVIASVSGLNVAQQNLAIDLGASQNAILWIINGYTVALAGLLMPMGAIGDRWGRKPVLLAGLVVFGIASLGAGLATTTAMMVAARVLAGVGAAMIMPVTLSVITSTFPEEQRSQAIGIWAGVAGSGGLVGLFASSFMVDVLTWRWLFAVPIVLVAFSAFMTKRYVPNSADGSDHRFDVGGSLLSMLAIGSLIMGIHEGPERGWTDPITLAGLGIGLAALIGFIVWERRQDEPLLDISVFKNRGLSTGAVTLMIMFAVMFGIFLVLFPFFQAVIGWSALHSAVALLPMALVMMPSSAALAPRVSKAIGSRNTMLVGTSISAAGLITVALRASVEGGYMSVLPGLLLLGLGNGLAMTPSTEAITESLPSEKQGVASALNDTTRELGGAIGVALLGSILSSGYRSAIQPALEGVPRQLAEAASDGIGSAFAVAPSAGENAPAILDAAKHAFVEGWVQSMWIGAAMLGIAIINLAVRGQRRQVEPDTASAATPAVTKTAAVG</sequence>
<feature type="transmembrane region" description="Helical" evidence="7">
    <location>
        <begin position="250"/>
        <end position="268"/>
    </location>
</feature>
<comment type="caution">
    <text evidence="9">The sequence shown here is derived from an EMBL/GenBank/DDBJ whole genome shotgun (WGS) entry which is preliminary data.</text>
</comment>
<reference evidence="9 10" key="1">
    <citation type="submission" date="2020-10" db="EMBL/GenBank/DDBJ databases">
        <title>Connecting structure to function with the recovery of over 1000 high-quality activated sludge metagenome-assembled genomes encoding full-length rRNA genes using long-read sequencing.</title>
        <authorList>
            <person name="Singleton C.M."/>
            <person name="Petriglieri F."/>
            <person name="Kristensen J.M."/>
            <person name="Kirkegaard R.H."/>
            <person name="Michaelsen T.Y."/>
            <person name="Andersen M.H."/>
            <person name="Karst S.M."/>
            <person name="Dueholm M.S."/>
            <person name="Nielsen P.H."/>
            <person name="Albertsen M."/>
        </authorList>
    </citation>
    <scope>NUCLEOTIDE SEQUENCE [LARGE SCALE GENOMIC DNA]</scope>
    <source>
        <strain evidence="9">Lyne_18-Q3-R50-59_MAXAC.006</strain>
    </source>
</reference>
<feature type="transmembrane region" description="Helical" evidence="7">
    <location>
        <begin position="219"/>
        <end position="238"/>
    </location>
</feature>
<dbReference type="Proteomes" id="UP000727993">
    <property type="component" value="Unassembled WGS sequence"/>
</dbReference>
<dbReference type="PROSITE" id="PS50850">
    <property type="entry name" value="MFS"/>
    <property type="match status" value="1"/>
</dbReference>
<dbReference type="Pfam" id="PF07690">
    <property type="entry name" value="MFS_1"/>
    <property type="match status" value="1"/>
</dbReference>
<dbReference type="SUPFAM" id="SSF103473">
    <property type="entry name" value="MFS general substrate transporter"/>
    <property type="match status" value="1"/>
</dbReference>
<comment type="subcellular location">
    <subcellularLocation>
        <location evidence="1">Cell membrane</location>
        <topology evidence="1">Multi-pass membrane protein</topology>
    </subcellularLocation>
</comment>
<feature type="transmembrane region" description="Helical" evidence="7">
    <location>
        <begin position="289"/>
        <end position="312"/>
    </location>
</feature>
<gene>
    <name evidence="9" type="ORF">IPN02_01820</name>
</gene>
<dbReference type="InterPro" id="IPR011701">
    <property type="entry name" value="MFS"/>
</dbReference>
<dbReference type="InterPro" id="IPR020846">
    <property type="entry name" value="MFS_dom"/>
</dbReference>
<dbReference type="EMBL" id="JADJZA010000001">
    <property type="protein sequence ID" value="MBK9295616.1"/>
    <property type="molecule type" value="Genomic_DNA"/>
</dbReference>
<evidence type="ECO:0000259" key="8">
    <source>
        <dbReference type="PROSITE" id="PS50850"/>
    </source>
</evidence>
<dbReference type="InterPro" id="IPR036259">
    <property type="entry name" value="MFS_trans_sf"/>
</dbReference>
<evidence type="ECO:0000313" key="10">
    <source>
        <dbReference type="Proteomes" id="UP000727993"/>
    </source>
</evidence>
<feature type="transmembrane region" description="Helical" evidence="7">
    <location>
        <begin position="125"/>
        <end position="146"/>
    </location>
</feature>
<dbReference type="InterPro" id="IPR004638">
    <property type="entry name" value="EmrB-like"/>
</dbReference>
<dbReference type="Gene3D" id="1.20.1250.20">
    <property type="entry name" value="MFS general substrate transporter like domains"/>
    <property type="match status" value="1"/>
</dbReference>
<feature type="transmembrane region" description="Helical" evidence="7">
    <location>
        <begin position="354"/>
        <end position="375"/>
    </location>
</feature>
<accession>A0A936TBP9</accession>
<evidence type="ECO:0000256" key="3">
    <source>
        <dbReference type="ARBA" id="ARBA00022475"/>
    </source>
</evidence>
<evidence type="ECO:0000256" key="5">
    <source>
        <dbReference type="ARBA" id="ARBA00022989"/>
    </source>
</evidence>
<feature type="transmembrane region" description="Helical" evidence="7">
    <location>
        <begin position="158"/>
        <end position="180"/>
    </location>
</feature>
<keyword evidence="5 7" id="KW-1133">Transmembrane helix</keyword>
<dbReference type="PANTHER" id="PTHR42718:SF42">
    <property type="entry name" value="EXPORT PROTEIN"/>
    <property type="match status" value="1"/>
</dbReference>
<feature type="transmembrane region" description="Helical" evidence="7">
    <location>
        <begin position="100"/>
        <end position="119"/>
    </location>
</feature>
<keyword evidence="3" id="KW-1003">Cell membrane</keyword>
<name>A0A936TBP9_9ACTN</name>
<feature type="transmembrane region" description="Helical" evidence="7">
    <location>
        <begin position="186"/>
        <end position="207"/>
    </location>
</feature>
<evidence type="ECO:0000256" key="1">
    <source>
        <dbReference type="ARBA" id="ARBA00004651"/>
    </source>
</evidence>
<feature type="transmembrane region" description="Helical" evidence="7">
    <location>
        <begin position="318"/>
        <end position="342"/>
    </location>
</feature>
<keyword evidence="2" id="KW-0813">Transport</keyword>
<protein>
    <submittedName>
        <fullName evidence="9">MFS transporter</fullName>
    </submittedName>
</protein>
<dbReference type="Gene3D" id="1.20.1720.10">
    <property type="entry name" value="Multidrug resistance protein D"/>
    <property type="match status" value="1"/>
</dbReference>
<keyword evidence="6 7" id="KW-0472">Membrane</keyword>
<feature type="transmembrane region" description="Helical" evidence="7">
    <location>
        <begin position="34"/>
        <end position="54"/>
    </location>
</feature>
<dbReference type="GO" id="GO:0005886">
    <property type="term" value="C:plasma membrane"/>
    <property type="evidence" value="ECO:0007669"/>
    <property type="project" value="UniProtKB-SubCell"/>
</dbReference>
<dbReference type="CDD" id="cd17321">
    <property type="entry name" value="MFS_MMR_MDR_like"/>
    <property type="match status" value="1"/>
</dbReference>
<evidence type="ECO:0000256" key="6">
    <source>
        <dbReference type="ARBA" id="ARBA00023136"/>
    </source>
</evidence>
<proteinExistence type="predicted"/>
<feature type="transmembrane region" description="Helical" evidence="7">
    <location>
        <begin position="495"/>
        <end position="515"/>
    </location>
</feature>
<dbReference type="PANTHER" id="PTHR42718">
    <property type="entry name" value="MAJOR FACILITATOR SUPERFAMILY MULTIDRUG TRANSPORTER MFSC"/>
    <property type="match status" value="1"/>
</dbReference>
<dbReference type="GO" id="GO:0022857">
    <property type="term" value="F:transmembrane transporter activity"/>
    <property type="evidence" value="ECO:0007669"/>
    <property type="project" value="InterPro"/>
</dbReference>
<dbReference type="NCBIfam" id="TIGR00711">
    <property type="entry name" value="efflux_EmrB"/>
    <property type="match status" value="1"/>
</dbReference>
<evidence type="ECO:0000313" key="9">
    <source>
        <dbReference type="EMBL" id="MBK9295616.1"/>
    </source>
</evidence>
<feature type="domain" description="Major facilitator superfamily (MFS) profile" evidence="8">
    <location>
        <begin position="34"/>
        <end position="521"/>
    </location>
</feature>
<keyword evidence="4 7" id="KW-0812">Transmembrane</keyword>
<feature type="transmembrane region" description="Helical" evidence="7">
    <location>
        <begin position="69"/>
        <end position="88"/>
    </location>
</feature>
<evidence type="ECO:0000256" key="4">
    <source>
        <dbReference type="ARBA" id="ARBA00022692"/>
    </source>
</evidence>